<feature type="transmembrane region" description="Helical" evidence="1">
    <location>
        <begin position="24"/>
        <end position="46"/>
    </location>
</feature>
<comment type="caution">
    <text evidence="2">The sequence shown here is derived from an EMBL/GenBank/DDBJ whole genome shotgun (WGS) entry which is preliminary data.</text>
</comment>
<keyword evidence="1" id="KW-0812">Transmembrane</keyword>
<dbReference type="RefSeq" id="WP_267265176.1">
    <property type="nucleotide sequence ID" value="NZ_JAOVZW010000008.1"/>
</dbReference>
<accession>A0ABT3XRX8</accession>
<sequence>MSSIIANNQMKDSTVKKKTLKKKILWTVGIFFAIVCIFPFALDYYLQKKLPDLINDKTPYKVELKGFNLSLIKGNLKASDLKITTKNPKDTSVTQINGTIKSINIADVAIMKAIFSKKYHAESFLLTDSNIKVKLAKPKKNKESKNSKLDLHINNVTINNVSADIENFIGKPVFKGKNIIVQLKDIKQSDQKSKIPLAFSEFKINADEVKIGVNDNYEIVADKINAANKKLELLQFHLKPLKPTHQYNSKNVFDFSTQNLSAENFNVSQDSLIVSNITFENPDLKVYSTGKNIVDKTDNPKEIDLKIGLKNIYFKKGKINVFQSNKEKTASVDNFNFNLSDIVFDKNTVKEKIPFRFTKHDIEAQNIYFKADPLQAIKIKSISSKDSNITIDGFEMIALSKSSTKDLFNINTKQIKILNNQSKYIGQKLSIKFQGIEVNNPEIKIISAVNKKKQAKKTTTPPEFTANIGFLHINNGKISQKVQNLDKMSIGKLDVKLDQIVSNTQLLKSSFPFATQKSDINAENIYLDAGKYYKLKLGQVKNNGKTTEINSFNYLPKYSRAGFSKVIAKEEDLYTITAKKISIKDSKSIFEEHKNIDLNTIDIDGLNCNIYHDLAPPDDIAVRYLFSKKLRDVKIPLFIQKINLKNSNLEYEENAENSNIPGKLTFNRFNATISNVNNAKIKGKPTTINTDASFDFYGTAPTKVNWKFDVTDPADKFTIKGSIEKLSAENVNLFVRPYLNITLDGNIDYLKFDYYGSNAGIAGKFYFKYNEMYVNFLNKKGNERKLLSKVANWFVKDESTGEPNHVVIEKKREPERSFFSMLWQGLMEGLKKYLI</sequence>
<keyword evidence="3" id="KW-1185">Reference proteome</keyword>
<reference evidence="2" key="1">
    <citation type="submission" date="2022-10" db="EMBL/GenBank/DDBJ databases">
        <title>Chryseobacterium sp. nov., a novel bacterial species.</title>
        <authorList>
            <person name="Cao Y."/>
        </authorList>
    </citation>
    <scope>NUCLEOTIDE SEQUENCE</scope>
    <source>
        <strain evidence="2">CCTCC AB2015118</strain>
    </source>
</reference>
<evidence type="ECO:0008006" key="4">
    <source>
        <dbReference type="Google" id="ProtNLM"/>
    </source>
</evidence>
<gene>
    <name evidence="2" type="ORF">OF897_08030</name>
</gene>
<protein>
    <recommendedName>
        <fullName evidence="4">DUF748 domain-containing protein</fullName>
    </recommendedName>
</protein>
<evidence type="ECO:0000256" key="1">
    <source>
        <dbReference type="SAM" id="Phobius"/>
    </source>
</evidence>
<proteinExistence type="predicted"/>
<evidence type="ECO:0000313" key="2">
    <source>
        <dbReference type="EMBL" id="MCX8523871.1"/>
    </source>
</evidence>
<dbReference type="EMBL" id="JAOVZW010000008">
    <property type="protein sequence ID" value="MCX8523871.1"/>
    <property type="molecule type" value="Genomic_DNA"/>
</dbReference>
<organism evidence="2 3">
    <name type="scientific">Chryseobacterium formosus</name>
    <dbReference type="NCBI Taxonomy" id="1537363"/>
    <lineage>
        <taxon>Bacteria</taxon>
        <taxon>Pseudomonadati</taxon>
        <taxon>Bacteroidota</taxon>
        <taxon>Flavobacteriia</taxon>
        <taxon>Flavobacteriales</taxon>
        <taxon>Weeksellaceae</taxon>
        <taxon>Chryseobacterium group</taxon>
        <taxon>Chryseobacterium</taxon>
    </lineage>
</organism>
<keyword evidence="1" id="KW-0472">Membrane</keyword>
<dbReference type="Proteomes" id="UP001073122">
    <property type="component" value="Unassembled WGS sequence"/>
</dbReference>
<name>A0ABT3XRX8_9FLAO</name>
<evidence type="ECO:0000313" key="3">
    <source>
        <dbReference type="Proteomes" id="UP001073122"/>
    </source>
</evidence>
<keyword evidence="1" id="KW-1133">Transmembrane helix</keyword>